<sequence length="389" mass="42004">MISGHWSPGLRNLQHVFYGPGCVEKHLLGILKTSSSKVFIVTGTSLATRTPLVQQLEQLLGDHHAGTFSEVRQHGPLEDVDKAVAAILSQGEGVDTILSLGGGSPIDTAKVISLRVSETRGKFLTHLTIPTTLSAAECTSGGGYTRSDGVKVGFRKPEMGVSVIFYDSYYARYTPKDLWLSTAMRAMDHAVECMYHPHSTEVPWKALSQWVVRELFECLPLARDSHPNDENVNTRLMLAAYASSGLKGDNLPGGMGLSHSLGHALGSPYGIPHGITSCMTLGKVVKLKAFESPVNAGQIARLSESTGGSRTGDNFSDAIAVGDRILELVQSLNLNIGTLSDRGVSKDEVPIIMQRALGGITKGPLYDQLHFYKLRAVQRSFVFSADMHC</sequence>
<dbReference type="Pfam" id="PF00465">
    <property type="entry name" value="Fe-ADH"/>
    <property type="match status" value="1"/>
</dbReference>
<dbReference type="PANTHER" id="PTHR11496:SF97">
    <property type="entry name" value="ALCOHOL DEHYDROGENASE IRON-TYPE_GLYCEROL DEHYDROGENASE GLDA DOMAIN-CONTAINING PROTEIN"/>
    <property type="match status" value="1"/>
</dbReference>
<dbReference type="GO" id="GO:0004022">
    <property type="term" value="F:alcohol dehydrogenase (NAD+) activity"/>
    <property type="evidence" value="ECO:0007669"/>
    <property type="project" value="TreeGrafter"/>
</dbReference>
<dbReference type="VEuPathDB" id="FungiDB:TSTA_083320"/>
<evidence type="ECO:0000259" key="2">
    <source>
        <dbReference type="Pfam" id="PF00465"/>
    </source>
</evidence>
<dbReference type="HOGENOM" id="CLU_007207_0_2_1"/>
<proteinExistence type="predicted"/>
<keyword evidence="5" id="KW-1185">Reference proteome</keyword>
<dbReference type="EMBL" id="EQ962653">
    <property type="protein sequence ID" value="EED21100.1"/>
    <property type="molecule type" value="Genomic_DNA"/>
</dbReference>
<evidence type="ECO:0000313" key="5">
    <source>
        <dbReference type="Proteomes" id="UP000001745"/>
    </source>
</evidence>
<dbReference type="Gene3D" id="3.40.50.1970">
    <property type="match status" value="1"/>
</dbReference>
<dbReference type="eggNOG" id="KOG3857">
    <property type="taxonomic scope" value="Eukaryota"/>
</dbReference>
<dbReference type="Gene3D" id="1.20.1090.10">
    <property type="entry name" value="Dehydroquinate synthase-like - alpha domain"/>
    <property type="match status" value="1"/>
</dbReference>
<dbReference type="OrthoDB" id="339764at2759"/>
<organism evidence="4 5">
    <name type="scientific">Talaromyces stipitatus (strain ATCC 10500 / CBS 375.48 / QM 6759 / NRRL 1006)</name>
    <name type="common">Penicillium stipitatum</name>
    <dbReference type="NCBI Taxonomy" id="441959"/>
    <lineage>
        <taxon>Eukaryota</taxon>
        <taxon>Fungi</taxon>
        <taxon>Dikarya</taxon>
        <taxon>Ascomycota</taxon>
        <taxon>Pezizomycotina</taxon>
        <taxon>Eurotiomycetes</taxon>
        <taxon>Eurotiomycetidae</taxon>
        <taxon>Eurotiales</taxon>
        <taxon>Trichocomaceae</taxon>
        <taxon>Talaromyces</taxon>
        <taxon>Talaromyces sect. Talaromyces</taxon>
    </lineage>
</organism>
<dbReference type="InterPro" id="IPR056798">
    <property type="entry name" value="ADH_Fe_C"/>
</dbReference>
<evidence type="ECO:0000313" key="4">
    <source>
        <dbReference type="EMBL" id="EED21100.1"/>
    </source>
</evidence>
<dbReference type="PhylomeDB" id="B8LZ56"/>
<dbReference type="PANTHER" id="PTHR11496">
    <property type="entry name" value="ALCOHOL DEHYDROGENASE"/>
    <property type="match status" value="1"/>
</dbReference>
<dbReference type="CDD" id="cd08192">
    <property type="entry name" value="MAR-like"/>
    <property type="match status" value="1"/>
</dbReference>
<dbReference type="InterPro" id="IPR001670">
    <property type="entry name" value="ADH_Fe/GldA"/>
</dbReference>
<dbReference type="SUPFAM" id="SSF56796">
    <property type="entry name" value="Dehydroquinate synthase-like"/>
    <property type="match status" value="1"/>
</dbReference>
<dbReference type="InterPro" id="IPR018211">
    <property type="entry name" value="ADH_Fe_CS"/>
</dbReference>
<dbReference type="InParanoid" id="B8LZ56"/>
<feature type="domain" description="Alcohol dehydrogenase iron-type/glycerol dehydrogenase GldA" evidence="2">
    <location>
        <begin position="15"/>
        <end position="167"/>
    </location>
</feature>
<dbReference type="STRING" id="441959.B8LZ56"/>
<dbReference type="InterPro" id="IPR039697">
    <property type="entry name" value="Alcohol_dehydrogenase_Fe"/>
</dbReference>
<accession>B8LZ56</accession>
<protein>
    <submittedName>
        <fullName evidence="4">Maleylacetate reductase, putative</fullName>
    </submittedName>
</protein>
<dbReference type="Pfam" id="PF25137">
    <property type="entry name" value="ADH_Fe_C"/>
    <property type="match status" value="1"/>
</dbReference>
<dbReference type="GeneID" id="8105210"/>
<evidence type="ECO:0000259" key="3">
    <source>
        <dbReference type="Pfam" id="PF25137"/>
    </source>
</evidence>
<dbReference type="PROSITE" id="PS00060">
    <property type="entry name" value="ADH_IRON_2"/>
    <property type="match status" value="1"/>
</dbReference>
<evidence type="ECO:0000256" key="1">
    <source>
        <dbReference type="ARBA" id="ARBA00023002"/>
    </source>
</evidence>
<gene>
    <name evidence="4" type="ORF">TSTA_083320</name>
</gene>
<dbReference type="AlphaFoldDB" id="B8LZ56"/>
<feature type="domain" description="Fe-containing alcohol dehydrogenase-like C-terminal" evidence="3">
    <location>
        <begin position="181"/>
        <end position="357"/>
    </location>
</feature>
<dbReference type="GO" id="GO:0046872">
    <property type="term" value="F:metal ion binding"/>
    <property type="evidence" value="ECO:0007669"/>
    <property type="project" value="InterPro"/>
</dbReference>
<keyword evidence="1" id="KW-0560">Oxidoreductase</keyword>
<dbReference type="OMA" id="DHAVECM"/>
<dbReference type="RefSeq" id="XP_002478063.1">
    <property type="nucleotide sequence ID" value="XM_002478018.1"/>
</dbReference>
<reference evidence="5" key="1">
    <citation type="journal article" date="2015" name="Genome Announc.">
        <title>Genome sequence of the AIDS-associated pathogen Penicillium marneffei (ATCC18224) and its near taxonomic relative Talaromyces stipitatus (ATCC10500).</title>
        <authorList>
            <person name="Nierman W.C."/>
            <person name="Fedorova-Abrams N.D."/>
            <person name="Andrianopoulos A."/>
        </authorList>
    </citation>
    <scope>NUCLEOTIDE SEQUENCE [LARGE SCALE GENOMIC DNA]</scope>
    <source>
        <strain evidence="5">ATCC 10500 / CBS 375.48 / QM 6759 / NRRL 1006</strain>
    </source>
</reference>
<dbReference type="GO" id="GO:0005739">
    <property type="term" value="C:mitochondrion"/>
    <property type="evidence" value="ECO:0007669"/>
    <property type="project" value="TreeGrafter"/>
</dbReference>
<name>B8LZ56_TALSN</name>
<dbReference type="Proteomes" id="UP000001745">
    <property type="component" value="Unassembled WGS sequence"/>
</dbReference>